<feature type="compositionally biased region" description="Polar residues" evidence="1">
    <location>
        <begin position="786"/>
        <end position="809"/>
    </location>
</feature>
<dbReference type="PANTHER" id="PTHR28122">
    <property type="entry name" value="E3 UBIQUITIN-PROTEIN LIGASE SUBSTRATE RECEPTOR MMS22"/>
    <property type="match status" value="1"/>
</dbReference>
<dbReference type="GO" id="GO:0000724">
    <property type="term" value="P:double-strand break repair via homologous recombination"/>
    <property type="evidence" value="ECO:0007669"/>
    <property type="project" value="TreeGrafter"/>
</dbReference>
<evidence type="ECO:0008006" key="4">
    <source>
        <dbReference type="Google" id="ProtNLM"/>
    </source>
</evidence>
<dbReference type="GO" id="GO:0031297">
    <property type="term" value="P:replication fork processing"/>
    <property type="evidence" value="ECO:0007669"/>
    <property type="project" value="InterPro"/>
</dbReference>
<dbReference type="Pfam" id="PF09462">
    <property type="entry name" value="Mus7"/>
    <property type="match status" value="1"/>
</dbReference>
<feature type="region of interest" description="Disordered" evidence="1">
    <location>
        <begin position="989"/>
        <end position="1016"/>
    </location>
</feature>
<feature type="region of interest" description="Disordered" evidence="1">
    <location>
        <begin position="891"/>
        <end position="929"/>
    </location>
</feature>
<comment type="caution">
    <text evidence="2">The sequence shown here is derived from an EMBL/GenBank/DDBJ whole genome shotgun (WGS) entry which is preliminary data.</text>
</comment>
<dbReference type="InterPro" id="IPR019021">
    <property type="entry name" value="Mms22"/>
</dbReference>
<feature type="compositionally biased region" description="Pro residues" evidence="1">
    <location>
        <begin position="233"/>
        <end position="242"/>
    </location>
</feature>
<organism evidence="2 3">
    <name type="scientific">Penicillium brasilianum</name>
    <dbReference type="NCBI Taxonomy" id="104259"/>
    <lineage>
        <taxon>Eukaryota</taxon>
        <taxon>Fungi</taxon>
        <taxon>Dikarya</taxon>
        <taxon>Ascomycota</taxon>
        <taxon>Pezizomycotina</taxon>
        <taxon>Eurotiomycetes</taxon>
        <taxon>Eurotiomycetidae</taxon>
        <taxon>Eurotiales</taxon>
        <taxon>Aspergillaceae</taxon>
        <taxon>Penicillium</taxon>
    </lineage>
</organism>
<feature type="compositionally biased region" description="Basic and acidic residues" evidence="1">
    <location>
        <begin position="250"/>
        <end position="259"/>
    </location>
</feature>
<feature type="region of interest" description="Disordered" evidence="1">
    <location>
        <begin position="685"/>
        <end position="850"/>
    </location>
</feature>
<feature type="compositionally biased region" description="Acidic residues" evidence="1">
    <location>
        <begin position="633"/>
        <end position="644"/>
    </location>
</feature>
<feature type="compositionally biased region" description="Basic and acidic residues" evidence="1">
    <location>
        <begin position="203"/>
        <end position="215"/>
    </location>
</feature>
<evidence type="ECO:0000313" key="2">
    <source>
        <dbReference type="EMBL" id="OOQ90234.1"/>
    </source>
</evidence>
<feature type="compositionally biased region" description="Basic and acidic residues" evidence="1">
    <location>
        <begin position="559"/>
        <end position="568"/>
    </location>
</feature>
<gene>
    <name evidence="2" type="ORF">PEBR_05647</name>
</gene>
<feature type="compositionally biased region" description="Low complexity" evidence="1">
    <location>
        <begin position="269"/>
        <end position="278"/>
    </location>
</feature>
<feature type="compositionally biased region" description="Basic residues" evidence="1">
    <location>
        <begin position="129"/>
        <end position="143"/>
    </location>
</feature>
<feature type="compositionally biased region" description="Basic and acidic residues" evidence="1">
    <location>
        <begin position="363"/>
        <end position="374"/>
    </location>
</feature>
<name>A0A1S9RXH9_PENBI</name>
<dbReference type="Proteomes" id="UP000190744">
    <property type="component" value="Unassembled WGS sequence"/>
</dbReference>
<dbReference type="EMBL" id="LJBN01000099">
    <property type="protein sequence ID" value="OOQ90234.1"/>
    <property type="molecule type" value="Genomic_DNA"/>
</dbReference>
<feature type="compositionally biased region" description="Basic residues" evidence="1">
    <location>
        <begin position="421"/>
        <end position="436"/>
    </location>
</feature>
<feature type="compositionally biased region" description="Basic residues" evidence="1">
    <location>
        <begin position="698"/>
        <end position="707"/>
    </location>
</feature>
<feature type="region of interest" description="Disordered" evidence="1">
    <location>
        <begin position="354"/>
        <end position="660"/>
    </location>
</feature>
<sequence>MQMEPWRKRGFVPDSDEDDGFDSLDTGPAAIDNASDASDEIDLDYIPLPTATSNLEQRPEDTGDSELRDAIEPAEGHTDGESAEGSQELVDLVSTPPKKKGLSTKQGSKPASVAKEPPKSVSLEERPTKLRRATRTYGKRHSTTKTPDGNTNEPRRNVLADLDDSIWDLPSSPATQVRPGRKSISPEVTPKPSIPAQSLQSHAAKESDAWSDHQLSEIGRSRSSSPDELAFILPPPPPPPPLKASIATKKQFEDAEPRGFPEVSDDDSPLSSPPSSLHSPPPAADEDERDAAPAAMQLENPNPTAPDFEIPENILTELAQPVRRSFRERNAIQLHPYALEMAKYQRLMQERGIRPVRMAMPAEKNKQSEKTDERQENDDFDPSRLRSSPPPEEFLPPVRSARRHESDPTGQPTRQRDHQHSPLHRVHSQKRRKKSHSGHEREARRSPEYHATPQVVINARNTPDNRQSPSIFDIPSSPPHSRSVSSSKTPRASEGLRFALGYTPPPTTTMGEESNSTTPVVGESSRRHTDHQGSLIQIDDDSDSQQSRESTVEPEESAEDRRIREMQRRTRGVLPASWVRLNAEQSEKHKAGQSNRHVPVRIDGKGVAKKITRKPEQAGRANAGPSRALFDFADFDESEDDDDQSTNISPSLNKDFEERSAGRVELENAFDRDGDAMEDNRIDYMLAPVSRKQSGPREKRKSLKRVKSKESSGQTERRLKKARLQRQTRLTDSSYGGRRTKQTSSRSAPRLGILDAPDVAARPREEQPQFLRIAARGARSRRDQGRQSPTRKFVQLSSRVDTADANQSLRDWKKGAIPRARTTRAPSKPRKRETLSGLSSGPGRAAPVVRSSHITNHFSVANIEILSDHDDSPVPAPVPIRSPSVPVELAVSQSANANPVPPAQSERRGHQWIVQRNMPITSLRRNDPRPAPTSLAAPIGNQSASKDMFRRSLTLLNRRYRHENSSRAFQSSLTLDRYISDKGTLSSPTLLKPSSMAPGDIDIGTSDPKSLPARRRLKKHRPTRINLESDEFVQNQALNTTIFDDWDSPTITHSAPAGTSTFSLGGLVNWQRSYSIDFGVLPLHDGTFFHESTFIGSGEISRSLHIVKRDMDKEAGFSSINAKDRILQWGAWNERVSSEMGSVFGMILDGIEKSASSSPASNAGPDLLAVSHAYRSIITYVTEHLSFTDPVDRTSFIPRATGLISSLRDPLTAFIAGGEYKKTGLVRIACYNLLFANQIRQISSHKLVGSGLAGDAVDLVKICATDTIALILSEPGIAEIRRLFEENKKPEQRESGLREQFPTAEAYLITESLFRSSDALAGIFNDLQTDSCTKNIARNDRDVARIETGWCRLFSLLPFNDIDNHGIARRATRFKVAHDNWSLVKKLLSPALDNYGTNSATQPISYNVYCRVLFQRCHRLINTWGWRECRPILDTLYDFFAQNTLYNLKLEESRGSPSFLDELDQTPSLDLQPGEPCFHTLLKIIASGLRFLSERYNAKKVRNFAWRLLPNHGRVYPKEKPLRREDLDALRNHHDLLCTLYWVIPPGLRFRVEIIRDLVHPASSHNETCSINLRAWTRLVRFKLSTNEDMSELEPFANWHSFFVSELRQQHAHARKEIEAQSKNGEKVSQHLIESTIAQNQRPIENLLSMALSGLRTAVERAPSIEHALRLISKTPFESLLGLFNPKLARVNVVVSDALQVIVAYTLKDPAVALGAVTQKAAPAPAVSTEDDSQEFEDVDWDESLDHAMVQPEPPSEGVQYVEKVLHSVVSRLLSNCFGEDHCPEDAILTSVVDCWTSVAQVMVFHKLRQWDNYLDPVSVESWASLRETVQTRKFTPRFLAGCIEKDGRILSDSRVLVMGMWMSCLVERSSMLKYQHRLTEAMLNGSPHDPLLKNLPFSKDKKSERYIITVEELSWRRISLLSSILSNMREHVLSLEALDSPDLNVVRQDYSEMLKRLMTAMRSNYQELGNGAVESAQGAYVDFVHRIIRFLQELTSDIRPVDPFFTDPAVFPLPSSDPRYIVAKLKRYEPKLSSSKELQTLTMFIQSIVERATMDGQHDHLVSQLHSAMKDSYESGLLHKPTLRAVLLQCVFPAYIELAFSNSTAWLLGLPIIKSISLVFKDLLFNLNTMDSACVSSVLRILDAVFQATHQALRPLSNRSARLRDPVVLMMLTAFADMISSSLVVVDYIDRVTDAAEAVLTYIEWFREFFVAESTLDAAVARSTVLWPSMLSSDGATNDLPPQLATARRLAFEDHQSCLRNWSFHDGKYYYTRPGHDSKLVTIEPETAAFIENGGSARLEFEDAVADFVDRVEQFNLCPE</sequence>
<dbReference type="GO" id="GO:0005634">
    <property type="term" value="C:nucleus"/>
    <property type="evidence" value="ECO:0007669"/>
    <property type="project" value="InterPro"/>
</dbReference>
<evidence type="ECO:0000256" key="1">
    <source>
        <dbReference type="SAM" id="MobiDB-lite"/>
    </source>
</evidence>
<dbReference type="PANTHER" id="PTHR28122:SF1">
    <property type="entry name" value="E3 UBIQUITIN-PROTEIN LIGASE SUBSTRATE RECEPTOR MMS22"/>
    <property type="match status" value="1"/>
</dbReference>
<reference evidence="3" key="1">
    <citation type="submission" date="2015-09" db="EMBL/GenBank/DDBJ databases">
        <authorList>
            <person name="Fill T.P."/>
            <person name="Baretta J.F."/>
            <person name="de Almeida L.G."/>
            <person name="Rocha M."/>
            <person name="de Souza D.H."/>
            <person name="Malavazi I."/>
            <person name="Cerdeira L.T."/>
            <person name="Hong H."/>
            <person name="Samborskyy M."/>
            <person name="de Vasconcelos A.T."/>
            <person name="Leadlay P."/>
            <person name="Rodrigues-Filho E."/>
        </authorList>
    </citation>
    <scope>NUCLEOTIDE SEQUENCE [LARGE SCALE GENOMIC DNA]</scope>
    <source>
        <strain evidence="3">LaBioMMi 136</strain>
    </source>
</reference>
<feature type="compositionally biased region" description="Basic and acidic residues" evidence="1">
    <location>
        <begin position="437"/>
        <end position="448"/>
    </location>
</feature>
<feature type="compositionally biased region" description="Basic and acidic residues" evidence="1">
    <location>
        <begin position="116"/>
        <end position="128"/>
    </location>
</feature>
<feature type="compositionally biased region" description="Low complexity" evidence="1">
    <location>
        <begin position="468"/>
        <end position="493"/>
    </location>
</feature>
<feature type="compositionally biased region" description="Basic and acidic residues" evidence="1">
    <location>
        <begin position="57"/>
        <end position="80"/>
    </location>
</feature>
<dbReference type="GO" id="GO:0035361">
    <property type="term" value="C:Cul8-RING ubiquitin ligase complex"/>
    <property type="evidence" value="ECO:0007669"/>
    <property type="project" value="TreeGrafter"/>
</dbReference>
<accession>A0A1S9RXH9</accession>
<protein>
    <recommendedName>
        <fullName evidence="4">Mus7/MMS22 family protein</fullName>
    </recommendedName>
</protein>
<evidence type="ECO:0000313" key="3">
    <source>
        <dbReference type="Proteomes" id="UP000190744"/>
    </source>
</evidence>
<proteinExistence type="predicted"/>
<feature type="region of interest" description="Disordered" evidence="1">
    <location>
        <begin position="1"/>
        <end position="313"/>
    </location>
</feature>
<feature type="compositionally biased region" description="Polar residues" evidence="1">
    <location>
        <begin position="508"/>
        <end position="519"/>
    </location>
</feature>